<dbReference type="Pfam" id="PF00892">
    <property type="entry name" value="EamA"/>
    <property type="match status" value="1"/>
</dbReference>
<sequence>MAIRNLPRDHGWAFVALLVGNLALAGGPFLVRQSGVGPIAAGFWRLALALPFLWTIAWMVRQPVHLPRKALTVAIAFAAFFFAADLAAWHAGILLTKLGNATLFGNISSFFFAAWGLWLVRKWPSALQALALTLAAAGCGLLMWGSAELSAANLRGDLLAMLAGLLYTGYLILVERTRGELQPLPLLFLASLFGAMVLLPFAIAAGETIVPADWTGLVALALCSQVIGQGLLVYALGHVPPLVVGIAMLTQPALSALLGWIYYGEAFTARDWTGAAMIVIALILVRMKGVAVTRLREPIVAPN</sequence>
<evidence type="ECO:0000313" key="4">
    <source>
        <dbReference type="Proteomes" id="UP001139410"/>
    </source>
</evidence>
<organism evidence="3 4">
    <name type="scientific">Sphingomonas cremea</name>
    <dbReference type="NCBI Taxonomy" id="2904799"/>
    <lineage>
        <taxon>Bacteria</taxon>
        <taxon>Pseudomonadati</taxon>
        <taxon>Pseudomonadota</taxon>
        <taxon>Alphaproteobacteria</taxon>
        <taxon>Sphingomonadales</taxon>
        <taxon>Sphingomonadaceae</taxon>
        <taxon>Sphingomonas</taxon>
    </lineage>
</organism>
<evidence type="ECO:0000259" key="2">
    <source>
        <dbReference type="Pfam" id="PF00892"/>
    </source>
</evidence>
<dbReference type="GO" id="GO:0016020">
    <property type="term" value="C:membrane"/>
    <property type="evidence" value="ECO:0007669"/>
    <property type="project" value="InterPro"/>
</dbReference>
<feature type="transmembrane region" description="Helical" evidence="1">
    <location>
        <begin position="217"/>
        <end position="235"/>
    </location>
</feature>
<dbReference type="Gene3D" id="1.10.3730.20">
    <property type="match status" value="1"/>
</dbReference>
<feature type="transmembrane region" description="Helical" evidence="1">
    <location>
        <begin position="186"/>
        <end position="205"/>
    </location>
</feature>
<keyword evidence="4" id="KW-1185">Reference proteome</keyword>
<feature type="transmembrane region" description="Helical" evidence="1">
    <location>
        <begin position="12"/>
        <end position="31"/>
    </location>
</feature>
<feature type="transmembrane region" description="Helical" evidence="1">
    <location>
        <begin position="158"/>
        <end position="174"/>
    </location>
</feature>
<dbReference type="EMBL" id="JAKFGM010000002">
    <property type="protein sequence ID" value="MCF2515021.1"/>
    <property type="molecule type" value="Genomic_DNA"/>
</dbReference>
<dbReference type="PANTHER" id="PTHR22911">
    <property type="entry name" value="ACYL-MALONYL CONDENSING ENZYME-RELATED"/>
    <property type="match status" value="1"/>
</dbReference>
<dbReference type="RefSeq" id="WP_235067522.1">
    <property type="nucleotide sequence ID" value="NZ_JAKFGM010000002.1"/>
</dbReference>
<proteinExistence type="predicted"/>
<feature type="transmembrane region" description="Helical" evidence="1">
    <location>
        <begin position="101"/>
        <end position="120"/>
    </location>
</feature>
<keyword evidence="1" id="KW-0472">Membrane</keyword>
<dbReference type="Proteomes" id="UP001139410">
    <property type="component" value="Unassembled WGS sequence"/>
</dbReference>
<feature type="domain" description="EamA" evidence="2">
    <location>
        <begin position="155"/>
        <end position="286"/>
    </location>
</feature>
<dbReference type="AlphaFoldDB" id="A0A9X1U5B2"/>
<feature type="transmembrane region" description="Helical" evidence="1">
    <location>
        <begin position="242"/>
        <end position="263"/>
    </location>
</feature>
<evidence type="ECO:0000313" key="3">
    <source>
        <dbReference type="EMBL" id="MCF2515021.1"/>
    </source>
</evidence>
<feature type="transmembrane region" description="Helical" evidence="1">
    <location>
        <begin position="43"/>
        <end position="60"/>
    </location>
</feature>
<reference evidence="3" key="1">
    <citation type="submission" date="2022-01" db="EMBL/GenBank/DDBJ databases">
        <authorList>
            <person name="Jo J.-H."/>
            <person name="Im W.-T."/>
        </authorList>
    </citation>
    <scope>NUCLEOTIDE SEQUENCE</scope>
    <source>
        <strain evidence="3">G124</strain>
    </source>
</reference>
<gene>
    <name evidence="3" type="ORF">LVY65_08075</name>
</gene>
<evidence type="ECO:0000256" key="1">
    <source>
        <dbReference type="SAM" id="Phobius"/>
    </source>
</evidence>
<name>A0A9X1U5B2_9SPHN</name>
<dbReference type="SUPFAM" id="SSF103481">
    <property type="entry name" value="Multidrug resistance efflux transporter EmrE"/>
    <property type="match status" value="2"/>
</dbReference>
<keyword evidence="1" id="KW-1133">Transmembrane helix</keyword>
<keyword evidence="1" id="KW-0812">Transmembrane</keyword>
<protein>
    <submittedName>
        <fullName evidence="3">DMT family transporter</fullName>
    </submittedName>
</protein>
<feature type="transmembrane region" description="Helical" evidence="1">
    <location>
        <begin position="72"/>
        <end position="95"/>
    </location>
</feature>
<dbReference type="InterPro" id="IPR000620">
    <property type="entry name" value="EamA_dom"/>
</dbReference>
<dbReference type="PANTHER" id="PTHR22911:SF76">
    <property type="entry name" value="EAMA DOMAIN-CONTAINING PROTEIN"/>
    <property type="match status" value="1"/>
</dbReference>
<accession>A0A9X1U5B2</accession>
<comment type="caution">
    <text evidence="3">The sequence shown here is derived from an EMBL/GenBank/DDBJ whole genome shotgun (WGS) entry which is preliminary data.</text>
</comment>
<feature type="transmembrane region" description="Helical" evidence="1">
    <location>
        <begin position="127"/>
        <end position="146"/>
    </location>
</feature>
<feature type="transmembrane region" description="Helical" evidence="1">
    <location>
        <begin position="269"/>
        <end position="287"/>
    </location>
</feature>
<dbReference type="InterPro" id="IPR037185">
    <property type="entry name" value="EmrE-like"/>
</dbReference>